<dbReference type="Proteomes" id="UP000314983">
    <property type="component" value="Chromosome 3"/>
</dbReference>
<comment type="subcellular location">
    <subcellularLocation>
        <location evidence="1">Endomembrane system</location>
    </subcellularLocation>
</comment>
<keyword evidence="3" id="KW-0677">Repeat</keyword>
<reference evidence="6" key="4">
    <citation type="submission" date="2025-08" db="UniProtKB">
        <authorList>
            <consortium name="Ensembl"/>
        </authorList>
    </citation>
    <scope>IDENTIFICATION</scope>
</reference>
<evidence type="ECO:0000256" key="3">
    <source>
        <dbReference type="ARBA" id="ARBA00022737"/>
    </source>
</evidence>
<organism evidence="6 7">
    <name type="scientific">Electrophorus electricus</name>
    <name type="common">Electric eel</name>
    <name type="synonym">Gymnotus electricus</name>
    <dbReference type="NCBI Taxonomy" id="8005"/>
    <lineage>
        <taxon>Eukaryota</taxon>
        <taxon>Metazoa</taxon>
        <taxon>Chordata</taxon>
        <taxon>Craniata</taxon>
        <taxon>Vertebrata</taxon>
        <taxon>Euteleostomi</taxon>
        <taxon>Actinopterygii</taxon>
        <taxon>Neopterygii</taxon>
        <taxon>Teleostei</taxon>
        <taxon>Ostariophysi</taxon>
        <taxon>Gymnotiformes</taxon>
        <taxon>Gymnotoidei</taxon>
        <taxon>Gymnotidae</taxon>
        <taxon>Electrophorus</taxon>
    </lineage>
</organism>
<dbReference type="SUPFAM" id="SSF46966">
    <property type="entry name" value="Spectrin repeat"/>
    <property type="match status" value="2"/>
</dbReference>
<keyword evidence="5" id="KW-0175">Coiled coil</keyword>
<keyword evidence="4" id="KW-0472">Membrane</keyword>
<sequence length="409" mass="46528">MVQWGAIFSVFLLLLCLDFSYPYIIFTALVVSPDAYSRECIIFLNQITTDFCSAHVDRLRQCARLSSVQVHTKEREVQHSRNVKEDFNARLQGISEKVNAISMKLKQKSVDVEEAKEETETLCEELEDCSHALSELDVAVQEFGEQNPLLARQLGATLSRLTELHSQTSRLAEGRTSRIKKAEQYFEEFNEMLTSVLNWTEKAETLVSANVLWNPPSMMQEQIRMHQALLREWRKLQGKMEGLVQRVGLLAEVVQTEALHHQVAELSHHAEELQQRAKTRLLSLQDAAKDLGRLESEVKGLHQSIERVQEILASPDLARLSLREQLLQRQILLTEMEGFKAQVQAVQMCMSALQLPEDVVAALPLCVTAQSLQQDSSQLQHTTIQQCNILQVHTRAGTYSIPITLFKEE</sequence>
<dbReference type="STRING" id="8005.ENSEEEP00000028427"/>
<keyword evidence="2" id="KW-0597">Phosphoprotein</keyword>
<evidence type="ECO:0000256" key="4">
    <source>
        <dbReference type="ARBA" id="ARBA00023136"/>
    </source>
</evidence>
<keyword evidence="7" id="KW-1185">Reference proteome</keyword>
<evidence type="ECO:0000256" key="2">
    <source>
        <dbReference type="ARBA" id="ARBA00022553"/>
    </source>
</evidence>
<dbReference type="AlphaFoldDB" id="A0A4W4FTV9"/>
<dbReference type="InterPro" id="IPR018159">
    <property type="entry name" value="Spectrin/alpha-actinin"/>
</dbReference>
<dbReference type="PANTHER" id="PTHR14514">
    <property type="entry name" value="PKA ANCHORING PROTEIN"/>
    <property type="match status" value="1"/>
</dbReference>
<dbReference type="PANTHER" id="PTHR14514:SF3">
    <property type="entry name" value="NESPRIN-1"/>
    <property type="match status" value="1"/>
</dbReference>
<accession>A0A4W4FTV9</accession>
<reference evidence="7" key="2">
    <citation type="journal article" date="2017" name="Sci. Adv.">
        <title>A tail of two voltages: Proteomic comparison of the three electric organs of the electric eel.</title>
        <authorList>
            <person name="Traeger L.L."/>
            <person name="Sabat G."/>
            <person name="Barrett-Wilt G.A."/>
            <person name="Wells G.B."/>
            <person name="Sussman M.R."/>
        </authorList>
    </citation>
    <scope>NUCLEOTIDE SEQUENCE [LARGE SCALE GENOMIC DNA]</scope>
</reference>
<dbReference type="GeneTree" id="ENSGT01030000234944"/>
<evidence type="ECO:0000313" key="7">
    <source>
        <dbReference type="Proteomes" id="UP000314983"/>
    </source>
</evidence>
<proteinExistence type="predicted"/>
<reference evidence="7" key="1">
    <citation type="journal article" date="2014" name="Science">
        <title>Nonhuman genetics. Genomic basis for the convergent evolution of electric organs.</title>
        <authorList>
            <person name="Gallant J.R."/>
            <person name="Traeger L.L."/>
            <person name="Volkening J.D."/>
            <person name="Moffett H."/>
            <person name="Chen P.H."/>
            <person name="Novina C.D."/>
            <person name="Phillips G.N.Jr."/>
            <person name="Anand R."/>
            <person name="Wells G.B."/>
            <person name="Pinch M."/>
            <person name="Guth R."/>
            <person name="Unguez G.A."/>
            <person name="Albert J.S."/>
            <person name="Zakon H.H."/>
            <person name="Samanta M.P."/>
            <person name="Sussman M.R."/>
        </authorList>
    </citation>
    <scope>NUCLEOTIDE SEQUENCE [LARGE SCALE GENOMIC DNA]</scope>
</reference>
<feature type="coiled-coil region" evidence="5">
    <location>
        <begin position="98"/>
        <end position="132"/>
    </location>
</feature>
<evidence type="ECO:0000256" key="1">
    <source>
        <dbReference type="ARBA" id="ARBA00004308"/>
    </source>
</evidence>
<reference evidence="6" key="3">
    <citation type="submission" date="2020-05" db="EMBL/GenBank/DDBJ databases">
        <title>Electrophorus electricus (electric eel) genome, fEleEle1, primary haplotype.</title>
        <authorList>
            <person name="Myers G."/>
            <person name="Meyer A."/>
            <person name="Fedrigo O."/>
            <person name="Formenti G."/>
            <person name="Rhie A."/>
            <person name="Tracey A."/>
            <person name="Sims Y."/>
            <person name="Jarvis E.D."/>
        </authorList>
    </citation>
    <scope>NUCLEOTIDE SEQUENCE [LARGE SCALE GENOMIC DNA]</scope>
</reference>
<dbReference type="Gene3D" id="1.20.58.60">
    <property type="match status" value="1"/>
</dbReference>
<reference evidence="6" key="5">
    <citation type="submission" date="2025-09" db="UniProtKB">
        <authorList>
            <consortium name="Ensembl"/>
        </authorList>
    </citation>
    <scope>IDENTIFICATION</scope>
</reference>
<evidence type="ECO:0000256" key="5">
    <source>
        <dbReference type="SAM" id="Coils"/>
    </source>
</evidence>
<name>A0A4W4FTV9_ELEEL</name>
<feature type="coiled-coil region" evidence="5">
    <location>
        <begin position="256"/>
        <end position="311"/>
    </location>
</feature>
<evidence type="ECO:0000313" key="6">
    <source>
        <dbReference type="Ensembl" id="ENSEEEP00000028427.2"/>
    </source>
</evidence>
<dbReference type="SMART" id="SM00150">
    <property type="entry name" value="SPEC"/>
    <property type="match status" value="3"/>
</dbReference>
<protein>
    <submittedName>
        <fullName evidence="6">Uncharacterized protein</fullName>
    </submittedName>
</protein>
<dbReference type="OMA" id="NINWNSA"/>
<dbReference type="Ensembl" id="ENSEEET00000028755.2">
    <property type="protein sequence ID" value="ENSEEEP00000028427.2"/>
    <property type="gene ID" value="ENSEEEG00000013667.2"/>
</dbReference>